<dbReference type="GO" id="GO:0003677">
    <property type="term" value="F:DNA binding"/>
    <property type="evidence" value="ECO:0007669"/>
    <property type="project" value="UniProtKB-KW"/>
</dbReference>
<dbReference type="AlphaFoldDB" id="A0A9D1TKS8"/>
<dbReference type="GO" id="GO:0000150">
    <property type="term" value="F:DNA strand exchange activity"/>
    <property type="evidence" value="ECO:0007669"/>
    <property type="project" value="InterPro"/>
</dbReference>
<gene>
    <name evidence="8" type="ORF">H9895_08365</name>
</gene>
<accession>A0A9D1TKS8</accession>
<dbReference type="InterPro" id="IPR011109">
    <property type="entry name" value="DNA_bind_recombinase_dom"/>
</dbReference>
<dbReference type="Gene3D" id="3.90.1750.20">
    <property type="entry name" value="Putative Large Serine Recombinase, Chain B, Domain 2"/>
    <property type="match status" value="1"/>
</dbReference>
<dbReference type="PANTHER" id="PTHR30461">
    <property type="entry name" value="DNA-INVERTASE FROM LAMBDOID PROPHAGE"/>
    <property type="match status" value="1"/>
</dbReference>
<dbReference type="InterPro" id="IPR006118">
    <property type="entry name" value="Recombinase_CS"/>
</dbReference>
<keyword evidence="1" id="KW-0229">DNA integration</keyword>
<dbReference type="InterPro" id="IPR006119">
    <property type="entry name" value="Resolv_N"/>
</dbReference>
<organism evidence="8 9">
    <name type="scientific">Candidatus Pseudogracilibacillus intestinigallinarum</name>
    <dbReference type="NCBI Taxonomy" id="2838742"/>
    <lineage>
        <taxon>Bacteria</taxon>
        <taxon>Bacillati</taxon>
        <taxon>Bacillota</taxon>
        <taxon>Bacilli</taxon>
        <taxon>Bacillales</taxon>
        <taxon>Bacillaceae</taxon>
        <taxon>Pseudogracilibacillus</taxon>
    </lineage>
</organism>
<dbReference type="Gene3D" id="3.40.50.1390">
    <property type="entry name" value="Resolvase, N-terminal catalytic domain"/>
    <property type="match status" value="1"/>
</dbReference>
<protein>
    <submittedName>
        <fullName evidence="8">Recombinase family protein</fullName>
    </submittedName>
</protein>
<feature type="domain" description="Recombinase" evidence="7">
    <location>
        <begin position="181"/>
        <end position="306"/>
    </location>
</feature>
<evidence type="ECO:0000256" key="5">
    <source>
        <dbReference type="PROSITE-ProRule" id="PRU10137"/>
    </source>
</evidence>
<sequence>MIQLRGGKKLPLEKVYQLVGKINGIIYARVSTTDQAKKGYSLTSQKQLCMERAKTKFHYTEDELITIIEDGRMGDDPNRPGLNYVLYLLEQGVGKKLIMLHPDRLTRDNTLQGIISRKVWSMGVDIEFVEFDVNPNDPESMLMYNIQGSIAQYNKAKILANARRGRIAKAKKGEIPNFRRLYGYHYNKQLKTVDINMEEKSTYLKMVDMLLQQKMSCNQIAQTLSQKGIEGPNGSIWYQSTVTRILRNESYTGRYYYGKTKVVQNNGKKEQIPRPKEEWILIEIPRIIDDMTYDRIQQAIDQFRTKQGRKSNDYLLSRIVICGRCHGAVGAGVTSKSKQRILKYYVCRKKQSKGYKVGSAESVHYCKGKNWRVDIVDSLVWNWCKHKMLQMDTVNESVIKTMYKLEEDTTNWKKEIHSIKERVTQLQKERSNYVKLFVKEKISELYFDECVQQIDNRINNYLDKERHIYEKNIEKGKVSEEEYIHENRLYIQTLIKHTLTPEEKRRAISIFVKQVILYDDDTVEIIPR</sequence>
<evidence type="ECO:0000259" key="7">
    <source>
        <dbReference type="PROSITE" id="PS51737"/>
    </source>
</evidence>
<keyword evidence="2" id="KW-0238">DNA-binding</keyword>
<dbReference type="Pfam" id="PF07508">
    <property type="entry name" value="Recombinase"/>
    <property type="match status" value="1"/>
</dbReference>
<dbReference type="InterPro" id="IPR036162">
    <property type="entry name" value="Resolvase-like_N_sf"/>
</dbReference>
<evidence type="ECO:0000313" key="9">
    <source>
        <dbReference type="Proteomes" id="UP000823937"/>
    </source>
</evidence>
<dbReference type="EMBL" id="DXHX01000123">
    <property type="protein sequence ID" value="HIV75073.1"/>
    <property type="molecule type" value="Genomic_DNA"/>
</dbReference>
<proteinExistence type="predicted"/>
<reference evidence="8" key="1">
    <citation type="journal article" date="2021" name="PeerJ">
        <title>Extensive microbial diversity within the chicken gut microbiome revealed by metagenomics and culture.</title>
        <authorList>
            <person name="Gilroy R."/>
            <person name="Ravi A."/>
            <person name="Getino M."/>
            <person name="Pursley I."/>
            <person name="Horton D.L."/>
            <person name="Alikhan N.F."/>
            <person name="Baker D."/>
            <person name="Gharbi K."/>
            <person name="Hall N."/>
            <person name="Watson M."/>
            <person name="Adriaenssens E.M."/>
            <person name="Foster-Nyarko E."/>
            <person name="Jarju S."/>
            <person name="Secka A."/>
            <person name="Antonio M."/>
            <person name="Oren A."/>
            <person name="Chaudhuri R.R."/>
            <person name="La Ragione R."/>
            <person name="Hildebrand F."/>
            <person name="Pallen M.J."/>
        </authorList>
    </citation>
    <scope>NUCLEOTIDE SEQUENCE</scope>
    <source>
        <strain evidence="8">CHK169-2315</strain>
    </source>
</reference>
<name>A0A9D1TKS8_9BACI</name>
<evidence type="ECO:0000256" key="4">
    <source>
        <dbReference type="PIRSR" id="PIRSR606118-50"/>
    </source>
</evidence>
<dbReference type="SUPFAM" id="SSF53041">
    <property type="entry name" value="Resolvase-like"/>
    <property type="match status" value="1"/>
</dbReference>
<dbReference type="SMART" id="SM00857">
    <property type="entry name" value="Resolvase"/>
    <property type="match status" value="1"/>
</dbReference>
<dbReference type="GO" id="GO:0015074">
    <property type="term" value="P:DNA integration"/>
    <property type="evidence" value="ECO:0007669"/>
    <property type="project" value="UniProtKB-KW"/>
</dbReference>
<evidence type="ECO:0000259" key="6">
    <source>
        <dbReference type="PROSITE" id="PS51736"/>
    </source>
</evidence>
<dbReference type="CDD" id="cd00338">
    <property type="entry name" value="Ser_Recombinase"/>
    <property type="match status" value="1"/>
</dbReference>
<dbReference type="InterPro" id="IPR025827">
    <property type="entry name" value="Zn_ribbon_recom_dom"/>
</dbReference>
<dbReference type="PROSITE" id="PS51736">
    <property type="entry name" value="RECOMBINASES_3"/>
    <property type="match status" value="1"/>
</dbReference>
<keyword evidence="3" id="KW-0233">DNA recombination</keyword>
<feature type="domain" description="Resolvase/invertase-type recombinase catalytic" evidence="6">
    <location>
        <begin position="23"/>
        <end position="173"/>
    </location>
</feature>
<dbReference type="PROSITE" id="PS00397">
    <property type="entry name" value="RECOMBINASES_1"/>
    <property type="match status" value="1"/>
</dbReference>
<feature type="active site" description="O-(5'-phospho-DNA)-serine intermediate" evidence="4 5">
    <location>
        <position position="31"/>
    </location>
</feature>
<evidence type="ECO:0000256" key="2">
    <source>
        <dbReference type="ARBA" id="ARBA00023125"/>
    </source>
</evidence>
<dbReference type="InterPro" id="IPR038109">
    <property type="entry name" value="DNA_bind_recomb_sf"/>
</dbReference>
<evidence type="ECO:0000256" key="3">
    <source>
        <dbReference type="ARBA" id="ARBA00023172"/>
    </source>
</evidence>
<dbReference type="PROSITE" id="PS51737">
    <property type="entry name" value="RECOMBINASE_DNA_BIND"/>
    <property type="match status" value="1"/>
</dbReference>
<dbReference type="Pfam" id="PF13408">
    <property type="entry name" value="Zn_ribbon_recom"/>
    <property type="match status" value="1"/>
</dbReference>
<reference evidence="8" key="2">
    <citation type="submission" date="2021-04" db="EMBL/GenBank/DDBJ databases">
        <authorList>
            <person name="Gilroy R."/>
        </authorList>
    </citation>
    <scope>NUCLEOTIDE SEQUENCE</scope>
    <source>
        <strain evidence="8">CHK169-2315</strain>
    </source>
</reference>
<comment type="caution">
    <text evidence="8">The sequence shown here is derived from an EMBL/GenBank/DDBJ whole genome shotgun (WGS) entry which is preliminary data.</text>
</comment>
<dbReference type="PANTHER" id="PTHR30461:SF23">
    <property type="entry name" value="DNA RECOMBINASE-RELATED"/>
    <property type="match status" value="1"/>
</dbReference>
<dbReference type="Pfam" id="PF00239">
    <property type="entry name" value="Resolvase"/>
    <property type="match status" value="1"/>
</dbReference>
<dbReference type="InterPro" id="IPR050639">
    <property type="entry name" value="SSR_resolvase"/>
</dbReference>
<evidence type="ECO:0000256" key="1">
    <source>
        <dbReference type="ARBA" id="ARBA00022908"/>
    </source>
</evidence>
<dbReference type="Proteomes" id="UP000823937">
    <property type="component" value="Unassembled WGS sequence"/>
</dbReference>
<evidence type="ECO:0000313" key="8">
    <source>
        <dbReference type="EMBL" id="HIV75073.1"/>
    </source>
</evidence>